<dbReference type="RefSeq" id="WP_149759336.1">
    <property type="nucleotide sequence ID" value="NZ_BSPE01000008.1"/>
</dbReference>
<name>A0A1I3X8Y0_9HYPH</name>
<gene>
    <name evidence="2" type="ORF">SAMN04488498_10323</name>
</gene>
<organism evidence="2 3">
    <name type="scientific">Neomesorhizobium albiziae</name>
    <dbReference type="NCBI Taxonomy" id="335020"/>
    <lineage>
        <taxon>Bacteria</taxon>
        <taxon>Pseudomonadati</taxon>
        <taxon>Pseudomonadota</taxon>
        <taxon>Alphaproteobacteria</taxon>
        <taxon>Hyphomicrobiales</taxon>
        <taxon>Phyllobacteriaceae</taxon>
        <taxon>Neomesorhizobium</taxon>
    </lineage>
</organism>
<protein>
    <recommendedName>
        <fullName evidence="4">YARHG domain-containing protein</fullName>
    </recommendedName>
</protein>
<proteinExistence type="predicted"/>
<dbReference type="Proteomes" id="UP000323300">
    <property type="component" value="Unassembled WGS sequence"/>
</dbReference>
<feature type="signal peptide" evidence="1">
    <location>
        <begin position="1"/>
        <end position="19"/>
    </location>
</feature>
<evidence type="ECO:0008006" key="4">
    <source>
        <dbReference type="Google" id="ProtNLM"/>
    </source>
</evidence>
<feature type="chain" id="PRO_5009302357" description="YARHG domain-containing protein" evidence="1">
    <location>
        <begin position="20"/>
        <end position="100"/>
    </location>
</feature>
<evidence type="ECO:0000256" key="1">
    <source>
        <dbReference type="SAM" id="SignalP"/>
    </source>
</evidence>
<dbReference type="EMBL" id="FOSL01000003">
    <property type="protein sequence ID" value="SFK15401.1"/>
    <property type="molecule type" value="Genomic_DNA"/>
</dbReference>
<sequence>MKKIAIAALLCLGAVTAQAQTRIDASGMSCAQIRAALDRNGVAVISQRSKRNPSFSSSATYVRDGRYCGIGQTLQPASVAAADTGNCYVQRCMSNGSRSR</sequence>
<reference evidence="2 3" key="1">
    <citation type="submission" date="2016-10" db="EMBL/GenBank/DDBJ databases">
        <authorList>
            <person name="Varghese N."/>
            <person name="Submissions S."/>
        </authorList>
    </citation>
    <scope>NUCLEOTIDE SEQUENCE [LARGE SCALE GENOMIC DNA]</scope>
    <source>
        <strain evidence="2 3">DSM 21822</strain>
    </source>
</reference>
<keyword evidence="3" id="KW-1185">Reference proteome</keyword>
<evidence type="ECO:0000313" key="2">
    <source>
        <dbReference type="EMBL" id="SFK15401.1"/>
    </source>
</evidence>
<keyword evidence="1" id="KW-0732">Signal</keyword>
<dbReference type="OrthoDB" id="7870801at2"/>
<accession>A0A1I3X8Y0</accession>
<evidence type="ECO:0000313" key="3">
    <source>
        <dbReference type="Proteomes" id="UP000323300"/>
    </source>
</evidence>
<dbReference type="AlphaFoldDB" id="A0A1I3X8Y0"/>